<evidence type="ECO:0000313" key="4">
    <source>
        <dbReference type="Proteomes" id="UP001597018"/>
    </source>
</evidence>
<dbReference type="EMBL" id="JBHTIW010000049">
    <property type="protein sequence ID" value="MFD0923956.1"/>
    <property type="molecule type" value="Genomic_DNA"/>
</dbReference>
<sequence>MPRKRARINYWVVDFKDFSFWIALAFVAGAGPNLAGAISNWLLLGLWGLAAIFALIVWIRNKRRKGIGVYVNLPRSTDKPASRKDVTSIYKAMSRHHRDWFRSGPDPRTKTVDERAEWLLSTIEHRLDELEVRDGQEPPVFLYVDARNEGAFLLGRKTAKFRLEQQIRQPLLDTGTSARLFFELQVKTYSRYEGGGIHELDLSRIQRQEHLDIDHVDSIRTETYPLTPQSRDSFPPRLALIVHAADDPRSLDRFRENALAAASAGTPTNGYLATEDDRCDHALFVSIRAKEFYDKLESRSAEPFVAALLDARTKASNRLYGAPDVPVRLFMHGPPILAFAAGALLPHGSKYIPFDPSLVPPATPGHSHQNSDPTLIAIIDGDDVGAGTEKHLLSRDLDKAVSYSSYVTDSIGHLVAELDKIPNVELLSQGGDSAIFAFAPKYAKVFESTLENLRNQENFRVSYGYGKDSREALLSLRLAKSSGKNITIGYGR</sequence>
<dbReference type="Pfam" id="PF18182">
    <property type="entry name" value="mCpol"/>
    <property type="match status" value="1"/>
</dbReference>
<name>A0ABW3G0C9_9PSEU</name>
<keyword evidence="1" id="KW-0812">Transmembrane</keyword>
<dbReference type="RefSeq" id="WP_345601541.1">
    <property type="nucleotide sequence ID" value="NZ_BAABLT010000037.1"/>
</dbReference>
<protein>
    <recommendedName>
        <fullName evidence="2">Minimal CRISPR polymerase domain-containing protein</fullName>
    </recommendedName>
</protein>
<dbReference type="InterPro" id="IPR040942">
    <property type="entry name" value="Minimal_Cpol"/>
</dbReference>
<keyword evidence="1" id="KW-0472">Membrane</keyword>
<evidence type="ECO:0000259" key="2">
    <source>
        <dbReference type="Pfam" id="PF18182"/>
    </source>
</evidence>
<proteinExistence type="predicted"/>
<feature type="transmembrane region" description="Helical" evidence="1">
    <location>
        <begin position="41"/>
        <end position="59"/>
    </location>
</feature>
<dbReference type="Proteomes" id="UP001597018">
    <property type="component" value="Unassembled WGS sequence"/>
</dbReference>
<keyword evidence="4" id="KW-1185">Reference proteome</keyword>
<accession>A0ABW3G0C9</accession>
<organism evidence="3 4">
    <name type="scientific">Saccharopolyspora rosea</name>
    <dbReference type="NCBI Taxonomy" id="524884"/>
    <lineage>
        <taxon>Bacteria</taxon>
        <taxon>Bacillati</taxon>
        <taxon>Actinomycetota</taxon>
        <taxon>Actinomycetes</taxon>
        <taxon>Pseudonocardiales</taxon>
        <taxon>Pseudonocardiaceae</taxon>
        <taxon>Saccharopolyspora</taxon>
    </lineage>
</organism>
<keyword evidence="1" id="KW-1133">Transmembrane helix</keyword>
<evidence type="ECO:0000313" key="3">
    <source>
        <dbReference type="EMBL" id="MFD0923956.1"/>
    </source>
</evidence>
<gene>
    <name evidence="3" type="ORF">ACFQ16_29780</name>
</gene>
<feature type="domain" description="Minimal CRISPR polymerase" evidence="2">
    <location>
        <begin position="377"/>
        <end position="488"/>
    </location>
</feature>
<evidence type="ECO:0000256" key="1">
    <source>
        <dbReference type="SAM" id="Phobius"/>
    </source>
</evidence>
<comment type="caution">
    <text evidence="3">The sequence shown here is derived from an EMBL/GenBank/DDBJ whole genome shotgun (WGS) entry which is preliminary data.</text>
</comment>
<reference evidence="4" key="1">
    <citation type="journal article" date="2019" name="Int. J. Syst. Evol. Microbiol.">
        <title>The Global Catalogue of Microorganisms (GCM) 10K type strain sequencing project: providing services to taxonomists for standard genome sequencing and annotation.</title>
        <authorList>
            <consortium name="The Broad Institute Genomics Platform"/>
            <consortium name="The Broad Institute Genome Sequencing Center for Infectious Disease"/>
            <person name="Wu L."/>
            <person name="Ma J."/>
        </authorList>
    </citation>
    <scope>NUCLEOTIDE SEQUENCE [LARGE SCALE GENOMIC DNA]</scope>
    <source>
        <strain evidence="4">CCUG 56401</strain>
    </source>
</reference>